<organism evidence="1 2">
    <name type="scientific">Brachionus plicatilis</name>
    <name type="common">Marine rotifer</name>
    <name type="synonym">Brachionus muelleri</name>
    <dbReference type="NCBI Taxonomy" id="10195"/>
    <lineage>
        <taxon>Eukaryota</taxon>
        <taxon>Metazoa</taxon>
        <taxon>Spiralia</taxon>
        <taxon>Gnathifera</taxon>
        <taxon>Rotifera</taxon>
        <taxon>Eurotatoria</taxon>
        <taxon>Monogononta</taxon>
        <taxon>Pseudotrocha</taxon>
        <taxon>Ploima</taxon>
        <taxon>Brachionidae</taxon>
        <taxon>Brachionus</taxon>
    </lineage>
</organism>
<reference evidence="1 2" key="1">
    <citation type="journal article" date="2018" name="Sci. Rep.">
        <title>Genomic signatures of local adaptation to the degree of environmental predictability in rotifers.</title>
        <authorList>
            <person name="Franch-Gras L."/>
            <person name="Hahn C."/>
            <person name="Garcia-Roger E.M."/>
            <person name="Carmona M.J."/>
            <person name="Serra M."/>
            <person name="Gomez A."/>
        </authorList>
    </citation>
    <scope>NUCLEOTIDE SEQUENCE [LARGE SCALE GENOMIC DNA]</scope>
    <source>
        <strain evidence="1">HYR1</strain>
    </source>
</reference>
<gene>
    <name evidence="1" type="ORF">BpHYR1_045159</name>
</gene>
<keyword evidence="2" id="KW-1185">Reference proteome</keyword>
<comment type="caution">
    <text evidence="1">The sequence shown here is derived from an EMBL/GenBank/DDBJ whole genome shotgun (WGS) entry which is preliminary data.</text>
</comment>
<sequence>MTDNKKGFFVAKLSPYRAKSINFQCSYDRPANSPDHLITFNFTVNKNFPNILSYLIVLPNISNNT</sequence>
<dbReference type="Proteomes" id="UP000276133">
    <property type="component" value="Unassembled WGS sequence"/>
</dbReference>
<protein>
    <submittedName>
        <fullName evidence="1">Uncharacterized protein</fullName>
    </submittedName>
</protein>
<name>A0A3M7SJ90_BRAPC</name>
<dbReference type="EMBL" id="REGN01001265">
    <property type="protein sequence ID" value="RNA35974.1"/>
    <property type="molecule type" value="Genomic_DNA"/>
</dbReference>
<evidence type="ECO:0000313" key="1">
    <source>
        <dbReference type="EMBL" id="RNA35974.1"/>
    </source>
</evidence>
<proteinExistence type="predicted"/>
<dbReference type="AlphaFoldDB" id="A0A3M7SJ90"/>
<evidence type="ECO:0000313" key="2">
    <source>
        <dbReference type="Proteomes" id="UP000276133"/>
    </source>
</evidence>
<accession>A0A3M7SJ90</accession>